<dbReference type="InterPro" id="IPR033910">
    <property type="entry name" value="GluRS_core"/>
</dbReference>
<feature type="domain" description="Aminoacyl-tRNA synthetase class I anticodon-binding" evidence="19">
    <location>
        <begin position="384"/>
        <end position="508"/>
    </location>
</feature>
<keyword evidence="6 17" id="KW-0067">ATP-binding</keyword>
<dbReference type="Gene3D" id="1.10.10.350">
    <property type="match status" value="1"/>
</dbReference>
<evidence type="ECO:0000256" key="10">
    <source>
        <dbReference type="ARBA" id="ARBA00044054"/>
    </source>
</evidence>
<evidence type="ECO:0000313" key="20">
    <source>
        <dbReference type="Proteomes" id="UP000095281"/>
    </source>
</evidence>
<keyword evidence="7 17" id="KW-0648">Protein biosynthesis</keyword>
<dbReference type="GO" id="GO:0008270">
    <property type="term" value="F:zinc ion binding"/>
    <property type="evidence" value="ECO:0007669"/>
    <property type="project" value="InterPro"/>
</dbReference>
<dbReference type="InterPro" id="IPR004527">
    <property type="entry name" value="Glu-tRNA-ligase_bac/mito"/>
</dbReference>
<name>A0A1I8BQZ4_MELHA</name>
<dbReference type="EC" id="6.1.1.17" evidence="3"/>
<reference evidence="21" key="1">
    <citation type="submission" date="2016-11" db="UniProtKB">
        <authorList>
            <consortium name="WormBaseParasite"/>
        </authorList>
    </citation>
    <scope>IDENTIFICATION</scope>
</reference>
<evidence type="ECO:0000256" key="1">
    <source>
        <dbReference type="ARBA" id="ARBA00004173"/>
    </source>
</evidence>
<dbReference type="EC" id="6.1.1.24" evidence="10"/>
<evidence type="ECO:0000256" key="5">
    <source>
        <dbReference type="ARBA" id="ARBA00022741"/>
    </source>
</evidence>
<evidence type="ECO:0000256" key="4">
    <source>
        <dbReference type="ARBA" id="ARBA00022598"/>
    </source>
</evidence>
<dbReference type="OMA" id="EGDFILM"/>
<proteinExistence type="inferred from homology"/>
<evidence type="ECO:0000256" key="15">
    <source>
        <dbReference type="ARBA" id="ARBA00047479"/>
    </source>
</evidence>
<dbReference type="Pfam" id="PF19269">
    <property type="entry name" value="Anticodon_2"/>
    <property type="match status" value="1"/>
</dbReference>
<keyword evidence="5 17" id="KW-0547">Nucleotide-binding</keyword>
<keyword evidence="20" id="KW-1185">Reference proteome</keyword>
<comment type="catalytic activity">
    <reaction evidence="16">
        <text>tRNA(Gln) + L-glutamate + ATP = L-glutamyl-tRNA(Gln) + AMP + diphosphate</text>
        <dbReference type="Rhea" id="RHEA:64612"/>
        <dbReference type="Rhea" id="RHEA-COMP:9662"/>
        <dbReference type="Rhea" id="RHEA-COMP:9684"/>
        <dbReference type="ChEBI" id="CHEBI:29985"/>
        <dbReference type="ChEBI" id="CHEBI:30616"/>
        <dbReference type="ChEBI" id="CHEBI:33019"/>
        <dbReference type="ChEBI" id="CHEBI:78442"/>
        <dbReference type="ChEBI" id="CHEBI:78520"/>
        <dbReference type="ChEBI" id="CHEBI:456215"/>
    </reaction>
    <physiologicalReaction direction="left-to-right" evidence="16">
        <dbReference type="Rhea" id="RHEA:64613"/>
    </physiologicalReaction>
</comment>
<dbReference type="WBParaSite" id="MhA1_Contig456.frz3.fgene1">
    <property type="protein sequence ID" value="MhA1_Contig456.frz3.fgene1"/>
    <property type="gene ID" value="MhA1_Contig456.frz3.fgene1"/>
</dbReference>
<dbReference type="HAMAP" id="MF_00022">
    <property type="entry name" value="Glu_tRNA_synth_type1"/>
    <property type="match status" value="1"/>
</dbReference>
<feature type="domain" description="Glutamyl/glutaminyl-tRNA synthetase class Ib catalytic" evidence="18">
    <location>
        <begin position="27"/>
        <end position="343"/>
    </location>
</feature>
<accession>A0A1I8BQZ4</accession>
<dbReference type="InterPro" id="IPR000924">
    <property type="entry name" value="Glu/Gln-tRNA-synth"/>
</dbReference>
<evidence type="ECO:0000256" key="9">
    <source>
        <dbReference type="ARBA" id="ARBA00030865"/>
    </source>
</evidence>
<dbReference type="Gene3D" id="3.40.50.620">
    <property type="entry name" value="HUPs"/>
    <property type="match status" value="1"/>
</dbReference>
<evidence type="ECO:0000256" key="7">
    <source>
        <dbReference type="ARBA" id="ARBA00022917"/>
    </source>
</evidence>
<dbReference type="Pfam" id="PF00749">
    <property type="entry name" value="tRNA-synt_1c"/>
    <property type="match status" value="1"/>
</dbReference>
<dbReference type="CDD" id="cd00808">
    <property type="entry name" value="GluRS_core"/>
    <property type="match status" value="1"/>
</dbReference>
<dbReference type="InterPro" id="IPR045462">
    <property type="entry name" value="aa-tRNA-synth_I_cd-bd"/>
</dbReference>
<dbReference type="Proteomes" id="UP000095281">
    <property type="component" value="Unplaced"/>
</dbReference>
<dbReference type="SUPFAM" id="SSF48163">
    <property type="entry name" value="An anticodon-binding domain of class I aminoacyl-tRNA synthetases"/>
    <property type="match status" value="1"/>
</dbReference>
<dbReference type="GO" id="GO:0006424">
    <property type="term" value="P:glutamyl-tRNA aminoacylation"/>
    <property type="evidence" value="ECO:0007669"/>
    <property type="project" value="InterPro"/>
</dbReference>
<evidence type="ECO:0000256" key="2">
    <source>
        <dbReference type="ARBA" id="ARBA00007894"/>
    </source>
</evidence>
<evidence type="ECO:0000256" key="12">
    <source>
        <dbReference type="ARBA" id="ARBA00044251"/>
    </source>
</evidence>
<dbReference type="FunFam" id="3.40.50.620:FF:000045">
    <property type="entry name" value="Glutamate--tRNA ligase, mitochondrial"/>
    <property type="match status" value="1"/>
</dbReference>
<dbReference type="InterPro" id="IPR014729">
    <property type="entry name" value="Rossmann-like_a/b/a_fold"/>
</dbReference>
<evidence type="ECO:0000259" key="19">
    <source>
        <dbReference type="Pfam" id="PF19269"/>
    </source>
</evidence>
<evidence type="ECO:0000313" key="21">
    <source>
        <dbReference type="WBParaSite" id="MhA1_Contig456.frz3.fgene1"/>
    </source>
</evidence>
<dbReference type="NCBIfam" id="TIGR00464">
    <property type="entry name" value="gltX_bact"/>
    <property type="match status" value="1"/>
</dbReference>
<keyword evidence="4 17" id="KW-0436">Ligase</keyword>
<dbReference type="GO" id="GO:0004818">
    <property type="term" value="F:glutamate-tRNA ligase activity"/>
    <property type="evidence" value="ECO:0007669"/>
    <property type="project" value="UniProtKB-EC"/>
</dbReference>
<evidence type="ECO:0000256" key="8">
    <source>
        <dbReference type="ARBA" id="ARBA00023146"/>
    </source>
</evidence>
<evidence type="ECO:0000256" key="3">
    <source>
        <dbReference type="ARBA" id="ARBA00012835"/>
    </source>
</evidence>
<dbReference type="PRINTS" id="PR00987">
    <property type="entry name" value="TRNASYNTHGLU"/>
</dbReference>
<dbReference type="InterPro" id="IPR049940">
    <property type="entry name" value="GluQ/Sye"/>
</dbReference>
<evidence type="ECO:0000259" key="18">
    <source>
        <dbReference type="Pfam" id="PF00749"/>
    </source>
</evidence>
<evidence type="ECO:0000256" key="16">
    <source>
        <dbReference type="ARBA" id="ARBA00047689"/>
    </source>
</evidence>
<comment type="catalytic activity">
    <reaction evidence="15">
        <text>tRNA(Glx) + L-glutamate + ATP = L-glutamyl-tRNA(Glx) + AMP + diphosphate</text>
        <dbReference type="Rhea" id="RHEA:18397"/>
        <dbReference type="Rhea" id="RHEA-COMP:9713"/>
        <dbReference type="Rhea" id="RHEA-COMP:9716"/>
        <dbReference type="ChEBI" id="CHEBI:29985"/>
        <dbReference type="ChEBI" id="CHEBI:30616"/>
        <dbReference type="ChEBI" id="CHEBI:33019"/>
        <dbReference type="ChEBI" id="CHEBI:78442"/>
        <dbReference type="ChEBI" id="CHEBI:78520"/>
        <dbReference type="ChEBI" id="CHEBI:456215"/>
        <dbReference type="EC" id="6.1.1.24"/>
    </reaction>
    <physiologicalReaction direction="left-to-right" evidence="15">
        <dbReference type="Rhea" id="RHEA:18398"/>
    </physiologicalReaction>
</comment>
<dbReference type="InterPro" id="IPR008925">
    <property type="entry name" value="aa_tRNA-synth_I_cd-bd_sf"/>
</dbReference>
<organism evidence="20 21">
    <name type="scientific">Meloidogyne hapla</name>
    <name type="common">Root-knot nematode worm</name>
    <dbReference type="NCBI Taxonomy" id="6305"/>
    <lineage>
        <taxon>Eukaryota</taxon>
        <taxon>Metazoa</taxon>
        <taxon>Ecdysozoa</taxon>
        <taxon>Nematoda</taxon>
        <taxon>Chromadorea</taxon>
        <taxon>Rhabditida</taxon>
        <taxon>Tylenchina</taxon>
        <taxon>Tylenchomorpha</taxon>
        <taxon>Tylenchoidea</taxon>
        <taxon>Meloidogynidae</taxon>
        <taxon>Meloidogyninae</taxon>
        <taxon>Meloidogyne</taxon>
    </lineage>
</organism>
<evidence type="ECO:0000256" key="13">
    <source>
        <dbReference type="ARBA" id="ARBA00044313"/>
    </source>
</evidence>
<dbReference type="InterPro" id="IPR020751">
    <property type="entry name" value="aa-tRNA-synth_I_codon-bd_sub2"/>
</dbReference>
<keyword evidence="8 17" id="KW-0030">Aminoacyl-tRNA synthetase</keyword>
<dbReference type="SUPFAM" id="SSF52374">
    <property type="entry name" value="Nucleotidylyl transferase"/>
    <property type="match status" value="1"/>
</dbReference>
<dbReference type="GO" id="GO:0005524">
    <property type="term" value="F:ATP binding"/>
    <property type="evidence" value="ECO:0007669"/>
    <property type="project" value="UniProtKB-KW"/>
</dbReference>
<comment type="similarity">
    <text evidence="2">Belongs to the class-I aminoacyl-tRNA synthetase family. Glutamate--tRNA ligase type 1 subfamily.</text>
</comment>
<dbReference type="GO" id="GO:0050561">
    <property type="term" value="F:glutamate-tRNA(Gln) ligase activity"/>
    <property type="evidence" value="ECO:0007669"/>
    <property type="project" value="UniProtKB-EC"/>
</dbReference>
<evidence type="ECO:0000256" key="14">
    <source>
        <dbReference type="ARBA" id="ARBA00047366"/>
    </source>
</evidence>
<comment type="subcellular location">
    <subcellularLocation>
        <location evidence="1">Mitochondrion</location>
    </subcellularLocation>
</comment>
<dbReference type="InterPro" id="IPR020058">
    <property type="entry name" value="Glu/Gln-tRNA-synth_Ib_cat-dom"/>
</dbReference>
<dbReference type="GO" id="GO:0005739">
    <property type="term" value="C:mitochondrion"/>
    <property type="evidence" value="ECO:0007669"/>
    <property type="project" value="UniProtKB-SubCell"/>
</dbReference>
<protein>
    <recommendedName>
        <fullName evidence="11">Nondiscriminating glutamyl-tRNA synthetase EARS2, mitochondrial</fullName>
        <ecNumber evidence="3">6.1.1.17</ecNumber>
        <ecNumber evidence="10">6.1.1.24</ecNumber>
    </recommendedName>
    <alternativeName>
        <fullName evidence="13">Glutamate--tRNA(Gln) ligase EARS2, mitochondrial</fullName>
    </alternativeName>
    <alternativeName>
        <fullName evidence="9">Glutamyl-tRNA synthetase</fullName>
    </alternativeName>
    <alternativeName>
        <fullName evidence="12">Mitochondrial glutamyl-tRNA synthetase</fullName>
    </alternativeName>
</protein>
<evidence type="ECO:0000256" key="6">
    <source>
        <dbReference type="ARBA" id="ARBA00022840"/>
    </source>
</evidence>
<evidence type="ECO:0000256" key="17">
    <source>
        <dbReference type="RuleBase" id="RU363037"/>
    </source>
</evidence>
<evidence type="ECO:0000256" key="11">
    <source>
        <dbReference type="ARBA" id="ARBA00044142"/>
    </source>
</evidence>
<sequence>MIYQQLFSYLIRNVRHFSLKSINNYANVRVRFAPSPTGQLHLGSLRTALFNYLFAKKYGGSFLLRIEDTDRDRLVEGTQNEFENVLSYFGLNLDEGPSIGGNFGPYTQSERCEIYKNEAERLITMDKAYKCFCSIERLDILRRKALNEKKIPHYDRHCHNLSKEEINAREKNGEIPVVRFKYDSGEMSFKDTIFGVYYTKWDEVDFIILKRDGFPTYHFANVVDDHYMEISDVIRGSEWLLSTPKHLKLYEAFNWKEPRFTHLPLITEDGKNKLSKRKSTAFVSYYTNLGYLPLAILNFLLRNGSGIKEYNSHKLYTINQMITNFDENLIGRSTFMLDLKELDRYGRMAFQNADFEKDLIPSIKQQFSLLQEINKTSINPQLLNSNYFNKIISFLRLNEETFCKMSDITTGDFRFFFMIPNSSEKIINYFKDVKKALKIINKLLEYSKLNKIKFEEIKNLGKEEECSHGKITTLFRLAVIDNISGPPIHELVEFFGIEEISRRLEKMIYNLEEYINDDNIKKCEAI</sequence>
<comment type="catalytic activity">
    <reaction evidence="14">
        <text>tRNA(Glu) + L-glutamate + ATP = L-glutamyl-tRNA(Glu) + AMP + diphosphate</text>
        <dbReference type="Rhea" id="RHEA:23540"/>
        <dbReference type="Rhea" id="RHEA-COMP:9663"/>
        <dbReference type="Rhea" id="RHEA-COMP:9680"/>
        <dbReference type="ChEBI" id="CHEBI:29985"/>
        <dbReference type="ChEBI" id="CHEBI:30616"/>
        <dbReference type="ChEBI" id="CHEBI:33019"/>
        <dbReference type="ChEBI" id="CHEBI:78442"/>
        <dbReference type="ChEBI" id="CHEBI:78520"/>
        <dbReference type="ChEBI" id="CHEBI:456215"/>
        <dbReference type="EC" id="6.1.1.17"/>
    </reaction>
    <physiologicalReaction direction="left-to-right" evidence="14">
        <dbReference type="Rhea" id="RHEA:23541"/>
    </physiologicalReaction>
</comment>
<dbReference type="AlphaFoldDB" id="A0A1I8BQZ4"/>
<dbReference type="PANTHER" id="PTHR43311">
    <property type="entry name" value="GLUTAMATE--TRNA LIGASE"/>
    <property type="match status" value="1"/>
</dbReference>
<dbReference type="GO" id="GO:0000049">
    <property type="term" value="F:tRNA binding"/>
    <property type="evidence" value="ECO:0007669"/>
    <property type="project" value="InterPro"/>
</dbReference>
<dbReference type="PANTHER" id="PTHR43311:SF2">
    <property type="entry name" value="GLUTAMATE--TRNA LIGASE, MITOCHONDRIAL-RELATED"/>
    <property type="match status" value="1"/>
</dbReference>